<gene>
    <name evidence="3" type="ORF">mRhiFer1_010819</name>
</gene>
<reference evidence="3 4" key="1">
    <citation type="journal article" date="2020" name="Nature">
        <title>Six reference-quality genomes reveal evolution of bat adaptations.</title>
        <authorList>
            <person name="Jebb D."/>
            <person name="Huang Z."/>
            <person name="Pippel M."/>
            <person name="Hughes G.M."/>
            <person name="Lavrichenko K."/>
            <person name="Devanna P."/>
            <person name="Winkler S."/>
            <person name="Jermiin L.S."/>
            <person name="Skirmuntt E.C."/>
            <person name="Katzourakis A."/>
            <person name="Burkitt-Gray L."/>
            <person name="Ray D.A."/>
            <person name="Sullivan K.A.M."/>
            <person name="Roscito J.G."/>
            <person name="Kirilenko B.M."/>
            <person name="Davalos L.M."/>
            <person name="Corthals A.P."/>
            <person name="Power M.L."/>
            <person name="Jones G."/>
            <person name="Ransome R.D."/>
            <person name="Dechmann D.K.N."/>
            <person name="Locatelli A.G."/>
            <person name="Puechmaille S.J."/>
            <person name="Fedrigo O."/>
            <person name="Jarvis E.D."/>
            <person name="Hiller M."/>
            <person name="Vernes S.C."/>
            <person name="Myers E.W."/>
            <person name="Teeling E.C."/>
        </authorList>
    </citation>
    <scope>NUCLEOTIDE SEQUENCE [LARGE SCALE GENOMIC DNA]</scope>
    <source>
        <strain evidence="3">MRhiFer1</strain>
        <tissue evidence="3">Lung</tissue>
    </source>
</reference>
<keyword evidence="1" id="KW-0812">Transmembrane</keyword>
<dbReference type="AlphaFoldDB" id="A0A7J7X615"/>
<keyword evidence="1" id="KW-0472">Membrane</keyword>
<dbReference type="GO" id="GO:0005886">
    <property type="term" value="C:plasma membrane"/>
    <property type="evidence" value="ECO:0007669"/>
    <property type="project" value="TreeGrafter"/>
</dbReference>
<dbReference type="GO" id="GO:0005765">
    <property type="term" value="C:lysosomal membrane"/>
    <property type="evidence" value="ECO:0007669"/>
    <property type="project" value="TreeGrafter"/>
</dbReference>
<name>A0A7J7X615_RHIFE</name>
<dbReference type="InterPro" id="IPR049134">
    <property type="entry name" value="MCLN_ECD"/>
</dbReference>
<proteinExistence type="predicted"/>
<dbReference type="Proteomes" id="UP000585614">
    <property type="component" value="Unassembled WGS sequence"/>
</dbReference>
<dbReference type="InterPro" id="IPR039031">
    <property type="entry name" value="Mucolipin"/>
</dbReference>
<organism evidence="3 4">
    <name type="scientific">Rhinolophus ferrumequinum</name>
    <name type="common">Greater horseshoe bat</name>
    <dbReference type="NCBI Taxonomy" id="59479"/>
    <lineage>
        <taxon>Eukaryota</taxon>
        <taxon>Metazoa</taxon>
        <taxon>Chordata</taxon>
        <taxon>Craniata</taxon>
        <taxon>Vertebrata</taxon>
        <taxon>Euteleostomi</taxon>
        <taxon>Mammalia</taxon>
        <taxon>Eutheria</taxon>
        <taxon>Laurasiatheria</taxon>
        <taxon>Chiroptera</taxon>
        <taxon>Yinpterochiroptera</taxon>
        <taxon>Rhinolophoidea</taxon>
        <taxon>Rhinolophidae</taxon>
        <taxon>Rhinolophinae</taxon>
        <taxon>Rhinolophus</taxon>
    </lineage>
</organism>
<comment type="caution">
    <text evidence="3">The sequence shown here is derived from an EMBL/GenBank/DDBJ whole genome shotgun (WGS) entry which is preliminary data.</text>
</comment>
<evidence type="ECO:0000313" key="3">
    <source>
        <dbReference type="EMBL" id="KAF6345052.1"/>
    </source>
</evidence>
<dbReference type="Pfam" id="PF21381">
    <property type="entry name" value="MCLN_ECD"/>
    <property type="match status" value="1"/>
</dbReference>
<dbReference type="GO" id="GO:0072345">
    <property type="term" value="F:NAADP-sensitive calcium-release channel activity"/>
    <property type="evidence" value="ECO:0007669"/>
    <property type="project" value="TreeGrafter"/>
</dbReference>
<accession>A0A7J7X615</accession>
<keyword evidence="1" id="KW-1133">Transmembrane helix</keyword>
<protein>
    <submittedName>
        <fullName evidence="3">Mucolipin 3</fullName>
    </submittedName>
</protein>
<evidence type="ECO:0000256" key="1">
    <source>
        <dbReference type="SAM" id="Phobius"/>
    </source>
</evidence>
<feature type="domain" description="Mucolipin extracytosolic" evidence="2">
    <location>
        <begin position="87"/>
        <end position="134"/>
    </location>
</feature>
<evidence type="ECO:0000313" key="4">
    <source>
        <dbReference type="Proteomes" id="UP000585614"/>
    </source>
</evidence>
<sequence length="146" mass="17209">MANPEVVTSSCNFHQEENGRTFNQTTSPSEELLLEDQMRRKLKYFFMNPCEKFWARGRKPWKLVIQIIKLAMVTIQLVFFGLSNQMVVAFKEDNTIAFKHLFLKGYVDQTDNTFAVYTQNDVYNQIIFAVNQNHLISYDDECYEVQ</sequence>
<evidence type="ECO:0000259" key="2">
    <source>
        <dbReference type="Pfam" id="PF21381"/>
    </source>
</evidence>
<dbReference type="EMBL" id="JACAGC010000009">
    <property type="protein sequence ID" value="KAF6345052.1"/>
    <property type="molecule type" value="Genomic_DNA"/>
</dbReference>
<feature type="transmembrane region" description="Helical" evidence="1">
    <location>
        <begin position="63"/>
        <end position="82"/>
    </location>
</feature>
<dbReference type="PANTHER" id="PTHR12127">
    <property type="entry name" value="MUCOLIPIN"/>
    <property type="match status" value="1"/>
</dbReference>
<dbReference type="PANTHER" id="PTHR12127:SF5">
    <property type="entry name" value="MUCOLIPIN-3"/>
    <property type="match status" value="1"/>
</dbReference>